<gene>
    <name evidence="1" type="ORF">soil367_05810</name>
</gene>
<sequence length="190" mass="21553">MFNHLRAGKGILVVLLTLCLFWTSSVTAKEPSQRAREFQVKALFLYNFANFVEWPDKAFANEDSPLRMCLFGAVPFGEFLDVVDGVAIRNRILHVLRTSDEKDISQGCHILFVGIDRIEQLQDFFRDVNHLFVLSVGNTDGFADQGGGVVNIFRTQDQQKFEINLQRAIERGLFINSDLLSLARIINAED</sequence>
<reference evidence="1 2" key="1">
    <citation type="submission" date="2018-07" db="EMBL/GenBank/DDBJ databases">
        <title>Marsedoiliclastica nanhaica gen. nov. sp. nov., a novel marine hydrocarbonoclastic bacterium isolated from an in-situ enriched hydrocarbon-degrading consortium in deep-sea sediment.</title>
        <authorList>
            <person name="Dong C."/>
            <person name="Ma T."/>
            <person name="Liu R."/>
            <person name="Shao Z."/>
        </authorList>
    </citation>
    <scope>NUCLEOTIDE SEQUENCE [LARGE SCALE GENOMIC DNA]</scope>
    <source>
        <strain evidence="2">soil36-7</strain>
    </source>
</reference>
<evidence type="ECO:0000313" key="1">
    <source>
        <dbReference type="EMBL" id="QCF25482.1"/>
    </source>
</evidence>
<proteinExistence type="predicted"/>
<dbReference type="Proteomes" id="UP000298049">
    <property type="component" value="Chromosome"/>
</dbReference>
<dbReference type="RefSeq" id="WP_136547804.1">
    <property type="nucleotide sequence ID" value="NZ_CP031093.1"/>
</dbReference>
<organism evidence="1 2">
    <name type="scientific">Hydrocarboniclastica marina</name>
    <dbReference type="NCBI Taxonomy" id="2259620"/>
    <lineage>
        <taxon>Bacteria</taxon>
        <taxon>Pseudomonadati</taxon>
        <taxon>Pseudomonadota</taxon>
        <taxon>Gammaproteobacteria</taxon>
        <taxon>Alteromonadales</taxon>
        <taxon>Alteromonadaceae</taxon>
        <taxon>Hydrocarboniclastica</taxon>
    </lineage>
</organism>
<accession>A0A4P7XH00</accession>
<protein>
    <submittedName>
        <fullName evidence="1">YfiR family protein</fullName>
    </submittedName>
</protein>
<dbReference type="AlphaFoldDB" id="A0A4P7XH00"/>
<keyword evidence="2" id="KW-1185">Reference proteome</keyword>
<dbReference type="OrthoDB" id="277577at2"/>
<evidence type="ECO:0000313" key="2">
    <source>
        <dbReference type="Proteomes" id="UP000298049"/>
    </source>
</evidence>
<dbReference type="Pfam" id="PF13689">
    <property type="entry name" value="DUF4154"/>
    <property type="match status" value="1"/>
</dbReference>
<name>A0A4P7XH00_9ALTE</name>
<dbReference type="EMBL" id="CP031093">
    <property type="protein sequence ID" value="QCF25482.1"/>
    <property type="molecule type" value="Genomic_DNA"/>
</dbReference>
<dbReference type="InterPro" id="IPR025293">
    <property type="entry name" value="YfiR/HmsC-like"/>
</dbReference>
<dbReference type="KEGG" id="hmi:soil367_05810"/>